<protein>
    <submittedName>
        <fullName evidence="1">Integrase</fullName>
    </submittedName>
</protein>
<dbReference type="GO" id="GO:0003677">
    <property type="term" value="F:DNA binding"/>
    <property type="evidence" value="ECO:0007669"/>
    <property type="project" value="InterPro"/>
</dbReference>
<organism evidence="1 2">
    <name type="scientific">Curtobacterium pusillum</name>
    <dbReference type="NCBI Taxonomy" id="69373"/>
    <lineage>
        <taxon>Bacteria</taxon>
        <taxon>Bacillati</taxon>
        <taxon>Actinomycetota</taxon>
        <taxon>Actinomycetes</taxon>
        <taxon>Micrococcales</taxon>
        <taxon>Microbacteriaceae</taxon>
        <taxon>Curtobacterium</taxon>
    </lineage>
</organism>
<proteinExistence type="predicted"/>
<accession>A0AAW3TB81</accession>
<name>A0AAW3TB81_9MICO</name>
<dbReference type="InterPro" id="IPR011010">
    <property type="entry name" value="DNA_brk_join_enz"/>
</dbReference>
<dbReference type="Proteomes" id="UP000590225">
    <property type="component" value="Unassembled WGS sequence"/>
</dbReference>
<dbReference type="RefSeq" id="WP_182517017.1">
    <property type="nucleotide sequence ID" value="NZ_JACGXP010000008.1"/>
</dbReference>
<gene>
    <name evidence="1" type="ORF">FHW23_003440</name>
</gene>
<dbReference type="AlphaFoldDB" id="A0AAW3TB81"/>
<dbReference type="EMBL" id="JACGXP010000008">
    <property type="protein sequence ID" value="MBA8992152.1"/>
    <property type="molecule type" value="Genomic_DNA"/>
</dbReference>
<comment type="caution">
    <text evidence="1">The sequence shown here is derived from an EMBL/GenBank/DDBJ whole genome shotgun (WGS) entry which is preliminary data.</text>
</comment>
<evidence type="ECO:0000313" key="2">
    <source>
        <dbReference type="Proteomes" id="UP000590225"/>
    </source>
</evidence>
<reference evidence="1 2" key="1">
    <citation type="submission" date="2020-07" db="EMBL/GenBank/DDBJ databases">
        <title>Above-ground endophytic microbial communities from plants in different locations in the United States.</title>
        <authorList>
            <person name="Frank C."/>
        </authorList>
    </citation>
    <scope>NUCLEOTIDE SEQUENCE [LARGE SCALE GENOMIC DNA]</scope>
    <source>
        <strain evidence="1 2">WPL5_2</strain>
    </source>
</reference>
<evidence type="ECO:0000313" key="1">
    <source>
        <dbReference type="EMBL" id="MBA8992152.1"/>
    </source>
</evidence>
<dbReference type="SUPFAM" id="SSF56349">
    <property type="entry name" value="DNA breaking-rejoining enzymes"/>
    <property type="match status" value="1"/>
</dbReference>
<sequence>MKYVPNFAEDRWSVVRDFVVGAVAEAATSIAQPADRLIVVAAPFVDWVVNVNGYPAKTAVVFHPVIVRRYITRTDVTWSDATRRTYRSALMRMSEILVGEVPLEFAPTTPQNTAAPYDDLDLHLLESWATGQSTAARRRSAGVTLALCTGAGLKANELLRVRRRDITIDTDGILVTVAPTGRAVPLLARFEALLLDSIADVAAEDWVFGSAKRIKHGISTLTTFLYDTDRGNEPDPVTTRMRNTWLITHLIAHTDMRALMTAAGVTKFEHLDQLVAHVPALDATSYRRQLRAEVTR</sequence>